<keyword evidence="1" id="KW-1133">Transmembrane helix</keyword>
<reference evidence="2 3" key="1">
    <citation type="journal article" date="2010" name="J. Bacteriol.">
        <title>Biochemical characterization of a novel indole prenyltransferase from Streptomyces sp. SN-593.</title>
        <authorList>
            <person name="Takahashi S."/>
            <person name="Takagi H."/>
            <person name="Toyoda A."/>
            <person name="Uramoto M."/>
            <person name="Nogawa T."/>
            <person name="Ueki M."/>
            <person name="Sakaki Y."/>
            <person name="Osada H."/>
        </authorList>
    </citation>
    <scope>NUCLEOTIDE SEQUENCE [LARGE SCALE GENOMIC DNA]</scope>
    <source>
        <strain evidence="2 3">SN-593</strain>
    </source>
</reference>
<evidence type="ECO:0000313" key="2">
    <source>
        <dbReference type="EMBL" id="BBA99806.1"/>
    </source>
</evidence>
<dbReference type="InterPro" id="IPR025339">
    <property type="entry name" value="DUF4245"/>
</dbReference>
<keyword evidence="3" id="KW-1185">Reference proteome</keyword>
<dbReference type="Pfam" id="PF14030">
    <property type="entry name" value="DUF4245"/>
    <property type="match status" value="1"/>
</dbReference>
<evidence type="ECO:0000256" key="1">
    <source>
        <dbReference type="SAM" id="Phobius"/>
    </source>
</evidence>
<keyword evidence="1" id="KW-0472">Membrane</keyword>
<accession>A0A7U3UW31</accession>
<dbReference type="KEGG" id="arev:RVR_6588"/>
<reference evidence="2 3" key="4">
    <citation type="journal article" date="2020" name="Sci. Rep.">
        <title>beta-carboline chemical signals induce reveromycin production through a LuxR family regulator in Streptomyces sp. SN-593.</title>
        <authorList>
            <person name="Panthee S."/>
            <person name="Kito N."/>
            <person name="Hayashi T."/>
            <person name="Shimizu T."/>
            <person name="Ishikawa J."/>
            <person name="Hamamoto H."/>
            <person name="Osada H."/>
            <person name="Takahashi S."/>
        </authorList>
    </citation>
    <scope>NUCLEOTIDE SEQUENCE [LARGE SCALE GENOMIC DNA]</scope>
    <source>
        <strain evidence="2 3">SN-593</strain>
    </source>
</reference>
<dbReference type="RefSeq" id="WP_237404919.1">
    <property type="nucleotide sequence ID" value="NZ_AP018365.1"/>
</dbReference>
<sequence>MAADKRGGNKTVRDLILSMLVLGVAVYLIYLFIPHDSKATPVKTESVGYTVELQQARRDAPYPVAGPTGLGSKWSATSVTYSGSDRKNVTWHIGFVDPDQQYVALEQTNGDAAEFITQVTINGHRDAGRTLPVDGVAWQYYTGGRYDALVHEEGGVTTVVLGTAPDAQLQRFAATLTS</sequence>
<evidence type="ECO:0000313" key="3">
    <source>
        <dbReference type="Proteomes" id="UP000595703"/>
    </source>
</evidence>
<dbReference type="Proteomes" id="UP000595703">
    <property type="component" value="Chromosome"/>
</dbReference>
<keyword evidence="1" id="KW-0812">Transmembrane</keyword>
<organism evidence="2 3">
    <name type="scientific">Actinacidiphila reveromycinica</name>
    <dbReference type="NCBI Taxonomy" id="659352"/>
    <lineage>
        <taxon>Bacteria</taxon>
        <taxon>Bacillati</taxon>
        <taxon>Actinomycetota</taxon>
        <taxon>Actinomycetes</taxon>
        <taxon>Kitasatosporales</taxon>
        <taxon>Streptomycetaceae</taxon>
        <taxon>Actinacidiphila</taxon>
    </lineage>
</organism>
<reference evidence="2 3" key="3">
    <citation type="journal article" date="2011" name="Nat. Chem. Biol.">
        <title>Reveromycin A biosynthesis uses RevG and RevJ for stereospecific spiroacetal formation.</title>
        <authorList>
            <person name="Takahashi S."/>
            <person name="Toyoda A."/>
            <person name="Sekiyama Y."/>
            <person name="Takagi H."/>
            <person name="Nogawa T."/>
            <person name="Uramoto M."/>
            <person name="Suzuki R."/>
            <person name="Koshino H."/>
            <person name="Kumano T."/>
            <person name="Panthee S."/>
            <person name="Dairi T."/>
            <person name="Ishikawa J."/>
            <person name="Ikeda H."/>
            <person name="Sakaki Y."/>
            <person name="Osada H."/>
        </authorList>
    </citation>
    <scope>NUCLEOTIDE SEQUENCE [LARGE SCALE GENOMIC DNA]</scope>
    <source>
        <strain evidence="2 3">SN-593</strain>
    </source>
</reference>
<protein>
    <submittedName>
        <fullName evidence="2">Putative secreted protein</fullName>
    </submittedName>
</protein>
<dbReference type="AlphaFoldDB" id="A0A7U3UW31"/>
<dbReference type="EMBL" id="AP018365">
    <property type="protein sequence ID" value="BBA99806.1"/>
    <property type="molecule type" value="Genomic_DNA"/>
</dbReference>
<feature type="transmembrane region" description="Helical" evidence="1">
    <location>
        <begin position="12"/>
        <end position="33"/>
    </location>
</feature>
<name>A0A7U3UW31_9ACTN</name>
<gene>
    <name evidence="2" type="ORF">RVR_6588</name>
</gene>
<proteinExistence type="predicted"/>
<reference evidence="2 3" key="2">
    <citation type="journal article" date="2011" name="J. Antibiot.">
        <title>Furaquinocins I and J: novel polyketide isoprenoid hybrid compounds from Streptomyces reveromyceticus SN-593.</title>
        <authorList>
            <person name="Panthee S."/>
            <person name="Takahashi S."/>
            <person name="Takagi H."/>
            <person name="Nogawa T."/>
            <person name="Oowada E."/>
            <person name="Uramoto M."/>
            <person name="Osada H."/>
        </authorList>
    </citation>
    <scope>NUCLEOTIDE SEQUENCE [LARGE SCALE GENOMIC DNA]</scope>
    <source>
        <strain evidence="2 3">SN-593</strain>
    </source>
</reference>